<keyword evidence="2" id="KW-1185">Reference proteome</keyword>
<gene>
    <name evidence="1" type="ORF">H8Q88_20335</name>
</gene>
<organism evidence="1 2">
    <name type="scientific">Vibrio metschnikovii</name>
    <dbReference type="NCBI Taxonomy" id="28172"/>
    <lineage>
        <taxon>Bacteria</taxon>
        <taxon>Pseudomonadati</taxon>
        <taxon>Pseudomonadota</taxon>
        <taxon>Gammaproteobacteria</taxon>
        <taxon>Vibrionales</taxon>
        <taxon>Vibrionaceae</taxon>
        <taxon>Vibrio</taxon>
    </lineage>
</organism>
<dbReference type="Proteomes" id="UP000615796">
    <property type="component" value="Unassembled WGS sequence"/>
</dbReference>
<evidence type="ECO:0000313" key="2">
    <source>
        <dbReference type="Proteomes" id="UP000615796"/>
    </source>
</evidence>
<comment type="caution">
    <text evidence="1">The sequence shown here is derived from an EMBL/GenBank/DDBJ whole genome shotgun (WGS) entry which is preliminary data.</text>
</comment>
<protein>
    <submittedName>
        <fullName evidence="1">Uncharacterized protein</fullName>
    </submittedName>
</protein>
<reference evidence="1" key="1">
    <citation type="submission" date="2020-08" db="EMBL/GenBank/DDBJ databases">
        <title>Genome Sequencing and Pan-Genome Analysis of Migratory bird Vibrio Strains, Inner Mongolia.</title>
        <authorList>
            <person name="Zheng L."/>
        </authorList>
    </citation>
    <scope>NUCLEOTIDE SEQUENCE</scope>
    <source>
        <strain evidence="1">M13F</strain>
    </source>
</reference>
<evidence type="ECO:0000313" key="1">
    <source>
        <dbReference type="EMBL" id="MBC5853230.1"/>
    </source>
</evidence>
<proteinExistence type="predicted"/>
<sequence>MVNISYFGNKAIDYKLNVFAQLELEKLNNIENKIKLESLNEQTDELSRLLHINHNIFVKNKVIEIPDNEISDYNLNNLIRKVRARNGDMYFDDIDEIRRPLTIERIKKNDGSIFVEIKFSSDPATVSFLHKLNSEGLLGGSDRKNLPKIDSITPPFFVYNRNAVMESISNGLNHIDVAKMICRDFINQKPEFVSLNSSQKIQKRTETHSIDI</sequence>
<dbReference type="EMBL" id="JACRUP010000029">
    <property type="protein sequence ID" value="MBC5853230.1"/>
    <property type="molecule type" value="Genomic_DNA"/>
</dbReference>
<dbReference type="RefSeq" id="WP_187027377.1">
    <property type="nucleotide sequence ID" value="NZ_JACRUP010000029.1"/>
</dbReference>
<dbReference type="AlphaFoldDB" id="A0A9X0RES9"/>
<accession>A0A9X0RES9</accession>
<name>A0A9X0RES9_VIBME</name>